<dbReference type="InterPro" id="IPR024368">
    <property type="entry name" value="Ecl1/2/3"/>
</dbReference>
<organism evidence="2 3">
    <name type="scientific">Monascus purpureus</name>
    <name type="common">Red mold</name>
    <name type="synonym">Monascus anka</name>
    <dbReference type="NCBI Taxonomy" id="5098"/>
    <lineage>
        <taxon>Eukaryota</taxon>
        <taxon>Fungi</taxon>
        <taxon>Dikarya</taxon>
        <taxon>Ascomycota</taxon>
        <taxon>Pezizomycotina</taxon>
        <taxon>Eurotiomycetes</taxon>
        <taxon>Eurotiomycetidae</taxon>
        <taxon>Eurotiales</taxon>
        <taxon>Aspergillaceae</taxon>
        <taxon>Monascus</taxon>
    </lineage>
</organism>
<feature type="region of interest" description="Disordered" evidence="1">
    <location>
        <begin position="1"/>
        <end position="66"/>
    </location>
</feature>
<feature type="compositionally biased region" description="Basic and acidic residues" evidence="1">
    <location>
        <begin position="165"/>
        <end position="181"/>
    </location>
</feature>
<reference evidence="2 3" key="1">
    <citation type="submission" date="2019-06" db="EMBL/GenBank/DDBJ databases">
        <title>Wine fermentation using esterase from Monascus purpureus.</title>
        <authorList>
            <person name="Geng C."/>
            <person name="Zhang Y."/>
        </authorList>
    </citation>
    <scope>NUCLEOTIDE SEQUENCE [LARGE SCALE GENOMIC DNA]</scope>
    <source>
        <strain evidence="2">HQ1</strain>
    </source>
</reference>
<evidence type="ECO:0000256" key="1">
    <source>
        <dbReference type="SAM" id="MobiDB-lite"/>
    </source>
</evidence>
<sequence length="336" mass="35851">MSHRHPMSQPGFPSQSHPPPPFLSSHRRSVSSSHTHRLKSSRPATPHYRRHASLPISKLGSGSGLARRSLVNDDDHSPEMAVSFLNFCAMCEKQITVPDNSLLYCSASCRRKDSRKPLSASLITTASMAPSTSPPASPPMSPRSIAPMTASRTPIVPVPSIRIPPEFHDAKTDLDPTEWKPKISTSPSRISSSLASSEAWRYLSQFHGGDEAMLPARRAGAGHRSTSSLSTLTSTNGTVPGLIHTPFTVASSFSSTASDDVGNADSVHRPLPPRHNPFYSGGANATKGLDLVVPHVETPSESGVVVSVAPSRAQWEDLSEEAVTVTSIACDGEDLS</sequence>
<feature type="compositionally biased region" description="Pro residues" evidence="1">
    <location>
        <begin position="132"/>
        <end position="141"/>
    </location>
</feature>
<accession>A0A507QLA4</accession>
<proteinExistence type="predicted"/>
<dbReference type="AlphaFoldDB" id="A0A507QLA4"/>
<evidence type="ECO:0000313" key="2">
    <source>
        <dbReference type="EMBL" id="TQB67825.1"/>
    </source>
</evidence>
<gene>
    <name evidence="2" type="ORF">MPDQ_004534</name>
</gene>
<evidence type="ECO:0000313" key="3">
    <source>
        <dbReference type="Proteomes" id="UP000319663"/>
    </source>
</evidence>
<dbReference type="Proteomes" id="UP000319663">
    <property type="component" value="Unassembled WGS sequence"/>
</dbReference>
<name>A0A507QLA4_MONPU</name>
<dbReference type="EMBL" id="VIFY01000299">
    <property type="protein sequence ID" value="TQB67825.1"/>
    <property type="molecule type" value="Genomic_DNA"/>
</dbReference>
<comment type="caution">
    <text evidence="2">The sequence shown here is derived from an EMBL/GenBank/DDBJ whole genome shotgun (WGS) entry which is preliminary data.</text>
</comment>
<feature type="compositionally biased region" description="Low complexity" evidence="1">
    <location>
        <begin position="142"/>
        <end position="164"/>
    </location>
</feature>
<feature type="region of interest" description="Disordered" evidence="1">
    <location>
        <begin position="124"/>
        <end position="190"/>
    </location>
</feature>
<keyword evidence="3" id="KW-1185">Reference proteome</keyword>
<protein>
    <recommendedName>
        <fullName evidence="4">Life-span regulatory factor-domain-containing protein</fullName>
    </recommendedName>
</protein>
<evidence type="ECO:0008006" key="4">
    <source>
        <dbReference type="Google" id="ProtNLM"/>
    </source>
</evidence>
<dbReference type="Pfam" id="PF12855">
    <property type="entry name" value="Ecl1"/>
    <property type="match status" value="1"/>
</dbReference>
<feature type="compositionally biased region" description="Basic residues" evidence="1">
    <location>
        <begin position="25"/>
        <end position="40"/>
    </location>
</feature>